<protein>
    <recommendedName>
        <fullName evidence="3">Reverse transcriptase domain-containing protein</fullName>
    </recommendedName>
</protein>
<dbReference type="InterPro" id="IPR043128">
    <property type="entry name" value="Rev_trsase/Diguanyl_cyclase"/>
</dbReference>
<gene>
    <name evidence="1" type="ORF">AWZ03_015327</name>
</gene>
<dbReference type="AlphaFoldDB" id="A0A484AQP7"/>
<name>A0A484AQP7_DRONA</name>
<comment type="caution">
    <text evidence="1">The sequence shown here is derived from an EMBL/GenBank/DDBJ whole genome shotgun (WGS) entry which is preliminary data.</text>
</comment>
<dbReference type="EMBL" id="LSRL02006938">
    <property type="protein sequence ID" value="TDG38250.1"/>
    <property type="molecule type" value="Genomic_DNA"/>
</dbReference>
<organism evidence="1 2">
    <name type="scientific">Drosophila navojoa</name>
    <name type="common">Fruit fly</name>
    <dbReference type="NCBI Taxonomy" id="7232"/>
    <lineage>
        <taxon>Eukaryota</taxon>
        <taxon>Metazoa</taxon>
        <taxon>Ecdysozoa</taxon>
        <taxon>Arthropoda</taxon>
        <taxon>Hexapoda</taxon>
        <taxon>Insecta</taxon>
        <taxon>Pterygota</taxon>
        <taxon>Neoptera</taxon>
        <taxon>Endopterygota</taxon>
        <taxon>Diptera</taxon>
        <taxon>Brachycera</taxon>
        <taxon>Muscomorpha</taxon>
        <taxon>Ephydroidea</taxon>
        <taxon>Drosophilidae</taxon>
        <taxon>Drosophila</taxon>
    </lineage>
</organism>
<evidence type="ECO:0000313" key="2">
    <source>
        <dbReference type="Proteomes" id="UP000295192"/>
    </source>
</evidence>
<feature type="non-terminal residue" evidence="1">
    <location>
        <position position="107"/>
    </location>
</feature>
<dbReference type="Proteomes" id="UP000295192">
    <property type="component" value="Unassembled WGS sequence"/>
</dbReference>
<accession>A0A484AQP7</accession>
<proteinExistence type="predicted"/>
<evidence type="ECO:0008006" key="3">
    <source>
        <dbReference type="Google" id="ProtNLM"/>
    </source>
</evidence>
<sequence>MGIGRYQWRDQQTADGIHGARKGAVPVEGDSIWASFCAGHIPAGGGPGHLSRDDAPCLRLSGRHHRHRQNAAGAMDNLREVFRRLRASNLKINIDKCDFFKKELKYL</sequence>
<keyword evidence="2" id="KW-1185">Reference proteome</keyword>
<reference evidence="1 2" key="1">
    <citation type="journal article" date="2019" name="J. Hered.">
        <title>An Improved Genome Assembly for Drosophila navojoa, the Basal Species in the mojavensis Cluster.</title>
        <authorList>
            <person name="Vanderlinde T."/>
            <person name="Dupim E.G."/>
            <person name="Nazario-Yepiz N.O."/>
            <person name="Carvalho A.B."/>
        </authorList>
    </citation>
    <scope>NUCLEOTIDE SEQUENCE [LARGE SCALE GENOMIC DNA]</scope>
    <source>
        <strain evidence="1">Navoj_Jal97</strain>
        <tissue evidence="1">Whole organism</tissue>
    </source>
</reference>
<evidence type="ECO:0000313" key="1">
    <source>
        <dbReference type="EMBL" id="TDG38250.1"/>
    </source>
</evidence>
<dbReference type="Gene3D" id="3.30.70.270">
    <property type="match status" value="1"/>
</dbReference>